<protein>
    <submittedName>
        <fullName evidence="2">Uncharacterized protein</fullName>
    </submittedName>
</protein>
<dbReference type="Gene3D" id="2.130.10.10">
    <property type="entry name" value="YVTN repeat-like/Quinoprotein amine dehydrogenase"/>
    <property type="match status" value="1"/>
</dbReference>
<dbReference type="InterPro" id="IPR036322">
    <property type="entry name" value="WD40_repeat_dom_sf"/>
</dbReference>
<evidence type="ECO:0000256" key="1">
    <source>
        <dbReference type="PROSITE-ProRule" id="PRU00221"/>
    </source>
</evidence>
<name>A0A562I2N8_MICOL</name>
<keyword evidence="1" id="KW-0853">WD repeat</keyword>
<dbReference type="InterPro" id="IPR015943">
    <property type="entry name" value="WD40/YVTN_repeat-like_dom_sf"/>
</dbReference>
<dbReference type="RefSeq" id="WP_170286322.1">
    <property type="nucleotide sequence ID" value="NZ_VLKE01000001.1"/>
</dbReference>
<evidence type="ECO:0000313" key="3">
    <source>
        <dbReference type="Proteomes" id="UP000319825"/>
    </source>
</evidence>
<sequence>MTSWQEESGRRLLASASGDRTVRIWDAADGRLLQTLEGHTDMVLT</sequence>
<proteinExistence type="predicted"/>
<organism evidence="2 3">
    <name type="scientific">Micromonospora olivasterospora</name>
    <dbReference type="NCBI Taxonomy" id="1880"/>
    <lineage>
        <taxon>Bacteria</taxon>
        <taxon>Bacillati</taxon>
        <taxon>Actinomycetota</taxon>
        <taxon>Actinomycetes</taxon>
        <taxon>Micromonosporales</taxon>
        <taxon>Micromonosporaceae</taxon>
        <taxon>Micromonospora</taxon>
    </lineage>
</organism>
<dbReference type="PROSITE" id="PS50082">
    <property type="entry name" value="WD_REPEATS_2"/>
    <property type="match status" value="1"/>
</dbReference>
<keyword evidence="3" id="KW-1185">Reference proteome</keyword>
<dbReference type="EMBL" id="VLKE01000001">
    <property type="protein sequence ID" value="TWH65066.1"/>
    <property type="molecule type" value="Genomic_DNA"/>
</dbReference>
<dbReference type="Pfam" id="PF00400">
    <property type="entry name" value="WD40"/>
    <property type="match status" value="1"/>
</dbReference>
<comment type="caution">
    <text evidence="2">The sequence shown here is derived from an EMBL/GenBank/DDBJ whole genome shotgun (WGS) entry which is preliminary data.</text>
</comment>
<dbReference type="Proteomes" id="UP000319825">
    <property type="component" value="Unassembled WGS sequence"/>
</dbReference>
<reference evidence="2 3" key="1">
    <citation type="submission" date="2019-07" db="EMBL/GenBank/DDBJ databases">
        <title>R&amp;d 2014.</title>
        <authorList>
            <person name="Klenk H.-P."/>
        </authorList>
    </citation>
    <scope>NUCLEOTIDE SEQUENCE [LARGE SCALE GENOMIC DNA]</scope>
    <source>
        <strain evidence="2 3">DSM 43868</strain>
    </source>
</reference>
<gene>
    <name evidence="2" type="ORF">JD77_00001</name>
</gene>
<dbReference type="AlphaFoldDB" id="A0A562I2N8"/>
<accession>A0A562I2N8</accession>
<feature type="repeat" description="WD" evidence="1">
    <location>
        <begin position="11"/>
        <end position="35"/>
    </location>
</feature>
<dbReference type="InterPro" id="IPR001680">
    <property type="entry name" value="WD40_rpt"/>
</dbReference>
<evidence type="ECO:0000313" key="2">
    <source>
        <dbReference type="EMBL" id="TWH65066.1"/>
    </source>
</evidence>
<dbReference type="SUPFAM" id="SSF50978">
    <property type="entry name" value="WD40 repeat-like"/>
    <property type="match status" value="1"/>
</dbReference>